<reference evidence="2 3" key="1">
    <citation type="submission" date="2013-05" db="EMBL/GenBank/DDBJ databases">
        <title>Draft genome of the parasitic nematode Anyclostoma ceylanicum.</title>
        <authorList>
            <person name="Mitreva M."/>
        </authorList>
    </citation>
    <scope>NUCLEOTIDE SEQUENCE [LARGE SCALE GENOMIC DNA]</scope>
</reference>
<dbReference type="Proteomes" id="UP000054495">
    <property type="component" value="Unassembled WGS sequence"/>
</dbReference>
<evidence type="ECO:0000313" key="3">
    <source>
        <dbReference type="Proteomes" id="UP000054495"/>
    </source>
</evidence>
<proteinExistence type="predicted"/>
<dbReference type="EMBL" id="KE125204">
    <property type="protein sequence ID" value="EPB70303.1"/>
    <property type="molecule type" value="Genomic_DNA"/>
</dbReference>
<protein>
    <submittedName>
        <fullName evidence="2">Uncharacterized protein</fullName>
    </submittedName>
</protein>
<organism evidence="2 3">
    <name type="scientific">Ancylostoma ceylanicum</name>
    <dbReference type="NCBI Taxonomy" id="53326"/>
    <lineage>
        <taxon>Eukaryota</taxon>
        <taxon>Metazoa</taxon>
        <taxon>Ecdysozoa</taxon>
        <taxon>Nematoda</taxon>
        <taxon>Chromadorea</taxon>
        <taxon>Rhabditida</taxon>
        <taxon>Rhabditina</taxon>
        <taxon>Rhabditomorpha</taxon>
        <taxon>Strongyloidea</taxon>
        <taxon>Ancylostomatidae</taxon>
        <taxon>Ancylostomatinae</taxon>
        <taxon>Ancylostoma</taxon>
    </lineage>
</organism>
<feature type="compositionally biased region" description="Polar residues" evidence="1">
    <location>
        <begin position="183"/>
        <end position="198"/>
    </location>
</feature>
<feature type="region of interest" description="Disordered" evidence="1">
    <location>
        <begin position="157"/>
        <end position="233"/>
    </location>
</feature>
<evidence type="ECO:0000313" key="2">
    <source>
        <dbReference type="EMBL" id="EPB70303.1"/>
    </source>
</evidence>
<gene>
    <name evidence="2" type="ORF">ANCCEY_10605</name>
</gene>
<dbReference type="AlphaFoldDB" id="A0A0D6LGL2"/>
<name>A0A0D6LGL2_9BILA</name>
<sequence length="233" mass="25827">MTFLETPGKICFRSLTLRQEETRRNEWLKAPEFVPRKKMLADAFAPPPDLHQDISSLTEVPFVPIGHLPQPAQLAKWPFIPPAPAPFVHPAPPFPPMVPMPPAAAAGPPAMPVIPNGYTVNITNLNRRKIVTAYKLWTLASEKQLLKPMALEKQHPESVLKGAGPPIPAIVLRKKRRKRNKNTQSLVMNSSESPTSSHPLDPNGYGSDRNAASTPDDAPIMEDEESPVRQRKK</sequence>
<accession>A0A0D6LGL2</accession>
<keyword evidence="3" id="KW-1185">Reference proteome</keyword>
<feature type="compositionally biased region" description="Basic residues" evidence="1">
    <location>
        <begin position="172"/>
        <end position="181"/>
    </location>
</feature>
<evidence type="ECO:0000256" key="1">
    <source>
        <dbReference type="SAM" id="MobiDB-lite"/>
    </source>
</evidence>